<dbReference type="Proteomes" id="UP001157160">
    <property type="component" value="Unassembled WGS sequence"/>
</dbReference>
<name>A0AA37UM80_9MICO</name>
<proteinExistence type="predicted"/>
<dbReference type="RefSeq" id="WP_284234134.1">
    <property type="nucleotide sequence ID" value="NZ_BSUL01000001.1"/>
</dbReference>
<feature type="transmembrane region" description="Helical" evidence="1">
    <location>
        <begin position="81"/>
        <end position="101"/>
    </location>
</feature>
<evidence type="ECO:0000313" key="3">
    <source>
        <dbReference type="Proteomes" id="UP001157160"/>
    </source>
</evidence>
<keyword evidence="1" id="KW-0812">Transmembrane</keyword>
<keyword evidence="1" id="KW-0472">Membrane</keyword>
<dbReference type="EMBL" id="BSUL01000001">
    <property type="protein sequence ID" value="GMA29753.1"/>
    <property type="molecule type" value="Genomic_DNA"/>
</dbReference>
<feature type="transmembrane region" description="Helical" evidence="1">
    <location>
        <begin position="113"/>
        <end position="132"/>
    </location>
</feature>
<feature type="transmembrane region" description="Helical" evidence="1">
    <location>
        <begin position="54"/>
        <end position="74"/>
    </location>
</feature>
<organism evidence="2 3">
    <name type="scientific">Arenivirga flava</name>
    <dbReference type="NCBI Taxonomy" id="1930060"/>
    <lineage>
        <taxon>Bacteria</taxon>
        <taxon>Bacillati</taxon>
        <taxon>Actinomycetota</taxon>
        <taxon>Actinomycetes</taxon>
        <taxon>Micrococcales</taxon>
        <taxon>Microbacteriaceae</taxon>
        <taxon>Arenivirga</taxon>
    </lineage>
</organism>
<sequence length="145" mass="14579">MSEPAADGLSAPIRFADLDRPGRVLLTALAGVLGAAAGLLGTLQHLAVLEIGAVPIRFGIALAFAVGLLLLVGLRGTIDARLPVVVAAVCLGVVVVAAQLPSPAGTVLIGVEALSQVWGFGMPVLALLVAAWPRFAHTPRPDGGV</sequence>
<feature type="transmembrane region" description="Helical" evidence="1">
    <location>
        <begin position="24"/>
        <end position="48"/>
    </location>
</feature>
<dbReference type="AlphaFoldDB" id="A0AA37UM80"/>
<keyword evidence="1" id="KW-1133">Transmembrane helix</keyword>
<gene>
    <name evidence="2" type="ORF">GCM10025874_30060</name>
</gene>
<protein>
    <recommendedName>
        <fullName evidence="4">Histidinol dehydrogenase</fullName>
    </recommendedName>
</protein>
<evidence type="ECO:0008006" key="4">
    <source>
        <dbReference type="Google" id="ProtNLM"/>
    </source>
</evidence>
<comment type="caution">
    <text evidence="2">The sequence shown here is derived from an EMBL/GenBank/DDBJ whole genome shotgun (WGS) entry which is preliminary data.</text>
</comment>
<evidence type="ECO:0000256" key="1">
    <source>
        <dbReference type="SAM" id="Phobius"/>
    </source>
</evidence>
<reference evidence="2 3" key="1">
    <citation type="journal article" date="2014" name="Int. J. Syst. Evol. Microbiol.">
        <title>Complete genome sequence of Corynebacterium casei LMG S-19264T (=DSM 44701T), isolated from a smear-ripened cheese.</title>
        <authorList>
            <consortium name="US DOE Joint Genome Institute (JGI-PGF)"/>
            <person name="Walter F."/>
            <person name="Albersmeier A."/>
            <person name="Kalinowski J."/>
            <person name="Ruckert C."/>
        </authorList>
    </citation>
    <scope>NUCLEOTIDE SEQUENCE [LARGE SCALE GENOMIC DNA]</scope>
    <source>
        <strain evidence="2 3">NBRC 112289</strain>
    </source>
</reference>
<accession>A0AA37UM80</accession>
<evidence type="ECO:0000313" key="2">
    <source>
        <dbReference type="EMBL" id="GMA29753.1"/>
    </source>
</evidence>
<keyword evidence="3" id="KW-1185">Reference proteome</keyword>